<gene>
    <name evidence="17" type="primary">ycfS</name>
    <name evidence="17" type="ORF">GMA8713_01716</name>
</gene>
<evidence type="ECO:0000313" key="17">
    <source>
        <dbReference type="EMBL" id="CZF81112.1"/>
    </source>
</evidence>
<organism evidence="17 18">
    <name type="scientific">Grimontia marina</name>
    <dbReference type="NCBI Taxonomy" id="646534"/>
    <lineage>
        <taxon>Bacteria</taxon>
        <taxon>Pseudomonadati</taxon>
        <taxon>Pseudomonadota</taxon>
        <taxon>Gammaproteobacteria</taxon>
        <taxon>Vibrionales</taxon>
        <taxon>Vibrionaceae</taxon>
        <taxon>Grimontia</taxon>
    </lineage>
</organism>
<feature type="active site" description="Proton donor/acceptor" evidence="13">
    <location>
        <position position="193"/>
    </location>
</feature>
<feature type="domain" description="LysM" evidence="15">
    <location>
        <begin position="39"/>
        <end position="83"/>
    </location>
</feature>
<dbReference type="CDD" id="cd16913">
    <property type="entry name" value="YkuD_like"/>
    <property type="match status" value="1"/>
</dbReference>
<keyword evidence="11 13" id="KW-0961">Cell wall biogenesis/degradation</keyword>
<evidence type="ECO:0000256" key="2">
    <source>
        <dbReference type="ARBA" id="ARBA00004752"/>
    </source>
</evidence>
<evidence type="ECO:0000259" key="16">
    <source>
        <dbReference type="PROSITE" id="PS52029"/>
    </source>
</evidence>
<dbReference type="InterPro" id="IPR005490">
    <property type="entry name" value="LD_TPept_cat_dom"/>
</dbReference>
<keyword evidence="8" id="KW-0378">Hydrolase</keyword>
<dbReference type="PROSITE" id="PS52029">
    <property type="entry name" value="LD_TPASE"/>
    <property type="match status" value="1"/>
</dbReference>
<dbReference type="InterPro" id="IPR050979">
    <property type="entry name" value="LD-transpeptidase"/>
</dbReference>
<dbReference type="GO" id="GO:0071972">
    <property type="term" value="F:peptidoglycan L,D-transpeptidase activity"/>
    <property type="evidence" value="ECO:0007669"/>
    <property type="project" value="UniProtKB-ARBA"/>
</dbReference>
<dbReference type="GO" id="GO:0005576">
    <property type="term" value="C:extracellular region"/>
    <property type="evidence" value="ECO:0007669"/>
    <property type="project" value="TreeGrafter"/>
</dbReference>
<keyword evidence="6 14" id="KW-0732">Signal</keyword>
<evidence type="ECO:0000256" key="3">
    <source>
        <dbReference type="ARBA" id="ARBA00005992"/>
    </source>
</evidence>
<comment type="subcellular location">
    <subcellularLocation>
        <location evidence="1">Periplasm</location>
    </subcellularLocation>
</comment>
<proteinExistence type="inferred from homology"/>
<sequence>MKFARKLIPMLFASLVPTLSMANDYVWPEAQTRLIGDNPVHIIKPGEHLELIAKQYNVGFLALMSANPGADPYLPKPGTFVTIPQQVILPDVDYEGIVINLAELRLYYFDPENQKVHIFPIGIGSVGRETPIMKTKISQKRENPTWTPPASLRKEYLEERNIVLPDVVPAGPENPLGTHALRLAYGTGSYLIHGTNKDFGIGLRVSAGCIRMRPDDIVWLFDKVALGEKVRIINEPVKTTYEPDGSVFVEAHRPLSIDESEVGKRVLTQPDPLIAHWLKSNQMNFSRYRAALAVQSGVPIEVGNAFAQNTAAPEGAAEL</sequence>
<evidence type="ECO:0000256" key="14">
    <source>
        <dbReference type="SAM" id="SignalP"/>
    </source>
</evidence>
<dbReference type="GO" id="GO:0071555">
    <property type="term" value="P:cell wall organization"/>
    <property type="evidence" value="ECO:0007669"/>
    <property type="project" value="UniProtKB-UniRule"/>
</dbReference>
<dbReference type="PANTHER" id="PTHR30582:SF24">
    <property type="entry name" value="L,D-TRANSPEPTIDASE ERFK_SRFK-RELATED"/>
    <property type="match status" value="1"/>
</dbReference>
<comment type="pathway">
    <text evidence="2 13">Cell wall biogenesis; peptidoglycan biosynthesis.</text>
</comment>
<accession>A0A128F2T6</accession>
<name>A0A128F2T6_9GAMM</name>
<dbReference type="SUPFAM" id="SSF54106">
    <property type="entry name" value="LysM domain"/>
    <property type="match status" value="1"/>
</dbReference>
<dbReference type="Gene3D" id="3.10.350.10">
    <property type="entry name" value="LysM domain"/>
    <property type="match status" value="1"/>
</dbReference>
<dbReference type="AlphaFoldDB" id="A0A128F2T6"/>
<evidence type="ECO:0000256" key="9">
    <source>
        <dbReference type="ARBA" id="ARBA00022960"/>
    </source>
</evidence>
<dbReference type="EMBL" id="FIZY01000012">
    <property type="protein sequence ID" value="CZF81112.1"/>
    <property type="molecule type" value="Genomic_DNA"/>
</dbReference>
<comment type="pathway">
    <text evidence="12">Glycan biosynthesis.</text>
</comment>
<reference evidence="18" key="1">
    <citation type="submission" date="2016-02" db="EMBL/GenBank/DDBJ databases">
        <authorList>
            <person name="Rodrigo-Torres Lidia"/>
            <person name="Arahal R.David."/>
        </authorList>
    </citation>
    <scope>NUCLEOTIDE SEQUENCE [LARGE SCALE GENOMIC DNA]</scope>
    <source>
        <strain evidence="18">CECT 8713</strain>
    </source>
</reference>
<feature type="active site" description="Nucleophile" evidence="13">
    <location>
        <position position="209"/>
    </location>
</feature>
<feature type="signal peptide" evidence="14">
    <location>
        <begin position="1"/>
        <end position="22"/>
    </location>
</feature>
<dbReference type="OrthoDB" id="9787225at2"/>
<dbReference type="InterPro" id="IPR036779">
    <property type="entry name" value="LysM_dom_sf"/>
</dbReference>
<evidence type="ECO:0000256" key="11">
    <source>
        <dbReference type="ARBA" id="ARBA00023316"/>
    </source>
</evidence>
<keyword evidence="5 17" id="KW-0808">Transferase</keyword>
<evidence type="ECO:0000256" key="4">
    <source>
        <dbReference type="ARBA" id="ARBA00022676"/>
    </source>
</evidence>
<dbReference type="InterPro" id="IPR018392">
    <property type="entry name" value="LysM"/>
</dbReference>
<dbReference type="GO" id="GO:0018104">
    <property type="term" value="P:peptidoglycan-protein cross-linking"/>
    <property type="evidence" value="ECO:0007669"/>
    <property type="project" value="TreeGrafter"/>
</dbReference>
<dbReference type="PROSITE" id="PS51782">
    <property type="entry name" value="LYSM"/>
    <property type="match status" value="1"/>
</dbReference>
<dbReference type="InterPro" id="IPR038063">
    <property type="entry name" value="Transpep_catalytic_dom"/>
</dbReference>
<dbReference type="Gene3D" id="2.40.440.10">
    <property type="entry name" value="L,D-transpeptidase catalytic domain-like"/>
    <property type="match status" value="1"/>
</dbReference>
<evidence type="ECO:0000313" key="18">
    <source>
        <dbReference type="Proteomes" id="UP000073601"/>
    </source>
</evidence>
<dbReference type="EC" id="2.-.-.-" evidence="17"/>
<evidence type="ECO:0000256" key="13">
    <source>
        <dbReference type="PROSITE-ProRule" id="PRU01373"/>
    </source>
</evidence>
<keyword evidence="9 13" id="KW-0133">Cell shape</keyword>
<keyword evidence="7" id="KW-0574">Periplasm</keyword>
<dbReference type="Pfam" id="PF17969">
    <property type="entry name" value="Ldt_C"/>
    <property type="match status" value="1"/>
</dbReference>
<dbReference type="SUPFAM" id="SSF141523">
    <property type="entry name" value="L,D-transpeptidase catalytic domain-like"/>
    <property type="match status" value="1"/>
</dbReference>
<evidence type="ECO:0000256" key="10">
    <source>
        <dbReference type="ARBA" id="ARBA00022984"/>
    </source>
</evidence>
<dbReference type="Pfam" id="PF01476">
    <property type="entry name" value="LysM"/>
    <property type="match status" value="1"/>
</dbReference>
<evidence type="ECO:0000256" key="6">
    <source>
        <dbReference type="ARBA" id="ARBA00022729"/>
    </source>
</evidence>
<feature type="chain" id="PRO_5007281951" evidence="14">
    <location>
        <begin position="23"/>
        <end position="319"/>
    </location>
</feature>
<dbReference type="Pfam" id="PF03734">
    <property type="entry name" value="YkuD"/>
    <property type="match status" value="1"/>
</dbReference>
<dbReference type="SMART" id="SM00257">
    <property type="entry name" value="LysM"/>
    <property type="match status" value="1"/>
</dbReference>
<comment type="similarity">
    <text evidence="3">Belongs to the YkuD family.</text>
</comment>
<dbReference type="GO" id="GO:0008360">
    <property type="term" value="P:regulation of cell shape"/>
    <property type="evidence" value="ECO:0007669"/>
    <property type="project" value="UniProtKB-UniRule"/>
</dbReference>
<keyword evidence="4" id="KW-0328">Glycosyltransferase</keyword>
<evidence type="ECO:0000259" key="15">
    <source>
        <dbReference type="PROSITE" id="PS51782"/>
    </source>
</evidence>
<dbReference type="Proteomes" id="UP000073601">
    <property type="component" value="Unassembled WGS sequence"/>
</dbReference>
<dbReference type="FunFam" id="2.40.440.10:FF:000001">
    <property type="entry name" value="L,D-transpeptidase YbiS"/>
    <property type="match status" value="1"/>
</dbReference>
<evidence type="ECO:0000256" key="1">
    <source>
        <dbReference type="ARBA" id="ARBA00004418"/>
    </source>
</evidence>
<dbReference type="GO" id="GO:0016757">
    <property type="term" value="F:glycosyltransferase activity"/>
    <property type="evidence" value="ECO:0007669"/>
    <property type="project" value="UniProtKB-KW"/>
</dbReference>
<evidence type="ECO:0000256" key="5">
    <source>
        <dbReference type="ARBA" id="ARBA00022679"/>
    </source>
</evidence>
<feature type="domain" description="L,D-TPase catalytic" evidence="16">
    <location>
        <begin position="95"/>
        <end position="233"/>
    </location>
</feature>
<protein>
    <submittedName>
        <fullName evidence="17">Putative L,D-transpeptidase YcfS</fullName>
        <ecNumber evidence="17">2.-.-.-</ecNumber>
    </submittedName>
</protein>
<keyword evidence="10 13" id="KW-0573">Peptidoglycan synthesis</keyword>
<dbReference type="InterPro" id="IPR041597">
    <property type="entry name" value="Ldt_C"/>
</dbReference>
<keyword evidence="18" id="KW-1185">Reference proteome</keyword>
<dbReference type="UniPathway" id="UPA00219"/>
<evidence type="ECO:0000256" key="8">
    <source>
        <dbReference type="ARBA" id="ARBA00022801"/>
    </source>
</evidence>
<evidence type="ECO:0000256" key="7">
    <source>
        <dbReference type="ARBA" id="ARBA00022764"/>
    </source>
</evidence>
<dbReference type="CDD" id="cd00118">
    <property type="entry name" value="LysM"/>
    <property type="match status" value="1"/>
</dbReference>
<dbReference type="PANTHER" id="PTHR30582">
    <property type="entry name" value="L,D-TRANSPEPTIDASE"/>
    <property type="match status" value="1"/>
</dbReference>
<evidence type="ECO:0000256" key="12">
    <source>
        <dbReference type="ARBA" id="ARBA00060592"/>
    </source>
</evidence>
<dbReference type="GO" id="GO:0042597">
    <property type="term" value="C:periplasmic space"/>
    <property type="evidence" value="ECO:0007669"/>
    <property type="project" value="UniProtKB-SubCell"/>
</dbReference>